<reference evidence="1" key="2">
    <citation type="submission" date="2023-06" db="EMBL/GenBank/DDBJ databases">
        <authorList>
            <person name="Ma L."/>
            <person name="Liu K.-W."/>
            <person name="Li Z."/>
            <person name="Hsiao Y.-Y."/>
            <person name="Qi Y."/>
            <person name="Fu T."/>
            <person name="Tang G."/>
            <person name="Zhang D."/>
            <person name="Sun W.-H."/>
            <person name="Liu D.-K."/>
            <person name="Li Y."/>
            <person name="Chen G.-Z."/>
            <person name="Liu X.-D."/>
            <person name="Liao X.-Y."/>
            <person name="Jiang Y.-T."/>
            <person name="Yu X."/>
            <person name="Hao Y."/>
            <person name="Huang J."/>
            <person name="Zhao X.-W."/>
            <person name="Ke S."/>
            <person name="Chen Y.-Y."/>
            <person name="Wu W.-L."/>
            <person name="Hsu J.-L."/>
            <person name="Lin Y.-F."/>
            <person name="Huang M.-D."/>
            <person name="Li C.-Y."/>
            <person name="Huang L."/>
            <person name="Wang Z.-W."/>
            <person name="Zhao X."/>
            <person name="Zhong W.-Y."/>
            <person name="Peng D.-H."/>
            <person name="Ahmad S."/>
            <person name="Lan S."/>
            <person name="Zhang J.-S."/>
            <person name="Tsai W.-C."/>
            <person name="Van De Peer Y."/>
            <person name="Liu Z.-J."/>
        </authorList>
    </citation>
    <scope>NUCLEOTIDE SEQUENCE</scope>
    <source>
        <strain evidence="1">CP</strain>
        <tissue evidence="1">Leaves</tissue>
    </source>
</reference>
<dbReference type="EMBL" id="JAUJYO010000008">
    <property type="protein sequence ID" value="KAK1310896.1"/>
    <property type="molecule type" value="Genomic_DNA"/>
</dbReference>
<proteinExistence type="predicted"/>
<evidence type="ECO:0000313" key="1">
    <source>
        <dbReference type="EMBL" id="KAK1310896.1"/>
    </source>
</evidence>
<comment type="caution">
    <text evidence="1">The sequence shown here is derived from an EMBL/GenBank/DDBJ whole genome shotgun (WGS) entry which is preliminary data.</text>
</comment>
<protein>
    <submittedName>
        <fullName evidence="1">Uncharacterized protein</fullName>
    </submittedName>
</protein>
<sequence length="155" mass="16758">MAEVDLLIAQAKTITKEIWVPVNQHKSTALENGAPSFAILPEDDQQKDGELQNIRDAQQGASLPPITQANSFSLLFDDLDLQEEGEMQTIKTVQQRAAVTDHSIPVSGPVLLIPGDQVLADRAPKQIESSATFDNGQALGVSANKLANVYEEHSN</sequence>
<dbReference type="Proteomes" id="UP001180020">
    <property type="component" value="Unassembled WGS sequence"/>
</dbReference>
<evidence type="ECO:0000313" key="2">
    <source>
        <dbReference type="Proteomes" id="UP001180020"/>
    </source>
</evidence>
<name>A0AAV9EBF5_ACOCL</name>
<accession>A0AAV9EBF5</accession>
<keyword evidence="2" id="KW-1185">Reference proteome</keyword>
<organism evidence="1 2">
    <name type="scientific">Acorus calamus</name>
    <name type="common">Sweet flag</name>
    <dbReference type="NCBI Taxonomy" id="4465"/>
    <lineage>
        <taxon>Eukaryota</taxon>
        <taxon>Viridiplantae</taxon>
        <taxon>Streptophyta</taxon>
        <taxon>Embryophyta</taxon>
        <taxon>Tracheophyta</taxon>
        <taxon>Spermatophyta</taxon>
        <taxon>Magnoliopsida</taxon>
        <taxon>Liliopsida</taxon>
        <taxon>Acoraceae</taxon>
        <taxon>Acorus</taxon>
    </lineage>
</organism>
<dbReference type="AlphaFoldDB" id="A0AAV9EBF5"/>
<gene>
    <name evidence="1" type="ORF">QJS10_CPA08g01458</name>
</gene>
<reference evidence="1" key="1">
    <citation type="journal article" date="2023" name="Nat. Commun.">
        <title>Diploid and tetraploid genomes of Acorus and the evolution of monocots.</title>
        <authorList>
            <person name="Ma L."/>
            <person name="Liu K.W."/>
            <person name="Li Z."/>
            <person name="Hsiao Y.Y."/>
            <person name="Qi Y."/>
            <person name="Fu T."/>
            <person name="Tang G.D."/>
            <person name="Zhang D."/>
            <person name="Sun W.H."/>
            <person name="Liu D.K."/>
            <person name="Li Y."/>
            <person name="Chen G.Z."/>
            <person name="Liu X.D."/>
            <person name="Liao X.Y."/>
            <person name="Jiang Y.T."/>
            <person name="Yu X."/>
            <person name="Hao Y."/>
            <person name="Huang J."/>
            <person name="Zhao X.W."/>
            <person name="Ke S."/>
            <person name="Chen Y.Y."/>
            <person name="Wu W.L."/>
            <person name="Hsu J.L."/>
            <person name="Lin Y.F."/>
            <person name="Huang M.D."/>
            <person name="Li C.Y."/>
            <person name="Huang L."/>
            <person name="Wang Z.W."/>
            <person name="Zhao X."/>
            <person name="Zhong W.Y."/>
            <person name="Peng D.H."/>
            <person name="Ahmad S."/>
            <person name="Lan S."/>
            <person name="Zhang J.S."/>
            <person name="Tsai W.C."/>
            <person name="Van de Peer Y."/>
            <person name="Liu Z.J."/>
        </authorList>
    </citation>
    <scope>NUCLEOTIDE SEQUENCE</scope>
    <source>
        <strain evidence="1">CP</strain>
    </source>
</reference>